<dbReference type="Pfam" id="PF01485">
    <property type="entry name" value="IBR"/>
    <property type="match status" value="1"/>
</dbReference>
<evidence type="ECO:0000256" key="7">
    <source>
        <dbReference type="ARBA" id="ARBA00022786"/>
    </source>
</evidence>
<keyword evidence="3" id="KW-0808">Transferase</keyword>
<dbReference type="InterPro" id="IPR036859">
    <property type="entry name" value="CAP-Gly_dom_sf"/>
</dbReference>
<reference evidence="13 14" key="1">
    <citation type="journal article" date="2016" name="Nat. Commun.">
        <title>Extremotolerant tardigrade genome and improved radiotolerance of human cultured cells by tardigrade-unique protein.</title>
        <authorList>
            <person name="Hashimoto T."/>
            <person name="Horikawa D.D."/>
            <person name="Saito Y."/>
            <person name="Kuwahara H."/>
            <person name="Kozuka-Hata H."/>
            <person name="Shin-I T."/>
            <person name="Minakuchi Y."/>
            <person name="Ohishi K."/>
            <person name="Motoyama A."/>
            <person name="Aizu T."/>
            <person name="Enomoto A."/>
            <person name="Kondo K."/>
            <person name="Tanaka S."/>
            <person name="Hara Y."/>
            <person name="Koshikawa S."/>
            <person name="Sagara H."/>
            <person name="Miura T."/>
            <person name="Yokobori S."/>
            <person name="Miyagawa K."/>
            <person name="Suzuki Y."/>
            <person name="Kubo T."/>
            <person name="Oyama M."/>
            <person name="Kohara Y."/>
            <person name="Fujiyama A."/>
            <person name="Arakawa K."/>
            <person name="Katayama T."/>
            <person name="Toyoda A."/>
            <person name="Kunieda T."/>
        </authorList>
    </citation>
    <scope>NUCLEOTIDE SEQUENCE [LARGE SCALE GENOMIC DNA]</scope>
    <source>
        <strain evidence="13 14">YOKOZUNA-1</strain>
    </source>
</reference>
<protein>
    <recommendedName>
        <fullName evidence="2">RBR-type E3 ubiquitin transferase</fullName>
        <ecNumber evidence="2">2.3.2.31</ecNumber>
    </recommendedName>
</protein>
<evidence type="ECO:0000256" key="3">
    <source>
        <dbReference type="ARBA" id="ARBA00022679"/>
    </source>
</evidence>
<evidence type="ECO:0000256" key="10">
    <source>
        <dbReference type="SAM" id="MobiDB-lite"/>
    </source>
</evidence>
<evidence type="ECO:0000256" key="1">
    <source>
        <dbReference type="ARBA" id="ARBA00001798"/>
    </source>
</evidence>
<dbReference type="PROSITE" id="PS50089">
    <property type="entry name" value="ZF_RING_2"/>
    <property type="match status" value="1"/>
</dbReference>
<dbReference type="EC" id="2.3.2.31" evidence="2"/>
<feature type="region of interest" description="Disordered" evidence="10">
    <location>
        <begin position="335"/>
        <end position="357"/>
    </location>
</feature>
<dbReference type="InterPro" id="IPR000938">
    <property type="entry name" value="CAP-Gly_domain"/>
</dbReference>
<dbReference type="Gene3D" id="3.30.40.10">
    <property type="entry name" value="Zinc/RING finger domain, C3HC4 (zinc finger)"/>
    <property type="match status" value="1"/>
</dbReference>
<dbReference type="SMART" id="SM01052">
    <property type="entry name" value="CAP_GLY"/>
    <property type="match status" value="5"/>
</dbReference>
<dbReference type="SMART" id="SM00647">
    <property type="entry name" value="IBR"/>
    <property type="match status" value="1"/>
</dbReference>
<feature type="domain" description="RING-type" evidence="12">
    <location>
        <begin position="1180"/>
        <end position="1327"/>
    </location>
</feature>
<dbReference type="Gene3D" id="2.30.30.190">
    <property type="entry name" value="CAP Gly-rich-like domain"/>
    <property type="match status" value="6"/>
</dbReference>
<dbReference type="OrthoDB" id="5984635at2759"/>
<evidence type="ECO:0000259" key="11">
    <source>
        <dbReference type="PROSITE" id="PS50089"/>
    </source>
</evidence>
<dbReference type="InterPro" id="IPR031127">
    <property type="entry name" value="E3_UB_ligase_RBR"/>
</dbReference>
<dbReference type="InterPro" id="IPR002867">
    <property type="entry name" value="IBR_dom"/>
</dbReference>
<evidence type="ECO:0000313" key="13">
    <source>
        <dbReference type="EMBL" id="GAU92839.1"/>
    </source>
</evidence>
<dbReference type="Gene3D" id="2.20.25.20">
    <property type="match status" value="1"/>
</dbReference>
<organism evidence="13 14">
    <name type="scientific">Ramazzottius varieornatus</name>
    <name type="common">Water bear</name>
    <name type="synonym">Tardigrade</name>
    <dbReference type="NCBI Taxonomy" id="947166"/>
    <lineage>
        <taxon>Eukaryota</taxon>
        <taxon>Metazoa</taxon>
        <taxon>Ecdysozoa</taxon>
        <taxon>Tardigrada</taxon>
        <taxon>Eutardigrada</taxon>
        <taxon>Parachela</taxon>
        <taxon>Hypsibioidea</taxon>
        <taxon>Ramazzottiidae</taxon>
        <taxon>Ramazzottius</taxon>
    </lineage>
</organism>
<comment type="catalytic activity">
    <reaction evidence="1">
        <text>[E2 ubiquitin-conjugating enzyme]-S-ubiquitinyl-L-cysteine + [acceptor protein]-L-lysine = [E2 ubiquitin-conjugating enzyme]-L-cysteine + [acceptor protein]-N(6)-ubiquitinyl-L-lysine.</text>
        <dbReference type="EC" id="2.3.2.31"/>
    </reaction>
</comment>
<sequence>MTGGTSLAARFILTRDTPLAENQGALLPAGSLVQEIKNGSDKPNQLLLQSLEDHPNATGGQAFVLVPVDQLCEVSKIFAELLAAEKNHTARLVVCRDENWLEEALHIDPDSEVLVSFGQLQMLGIVHWIGALPSLRGKWFGVEIYPSELIDVTRYVQGNDGSPMFQCVAGFGVYVAVTRLRLADACLDAPFPKRAKGKKPFSVRPTKASEIVAAKNNLTSSHTNGNSGMSGQISSVFDEAMEWTDQPTSDNTPLAVNDRVVWFGGDKPARGTVVYVGKVSKKKSGVALEFDEAIGDKKFTGMNNEHCLFTVADGHGKLVELGEVVREKDYGFEEAPQVQTAKTSMSGTGSEPSSSGVPRLADRVVWYSPEGEVRGQIAYIGKVPGEEGEKLGLRLDEQKGDKRFRGEVNGKDLFHCGPGYGAIVEFDDVILEKVYDNAEGKEQGLSEVAVHDKINWLNPEDGKYEEGTVRYIGDVGKKKEDRIRMVGIEFVNPCGQLGWAGRAYKEQLFKVKQNHGMLVSLAEMTAGRNVVWFTKDEYNRQKREMATKAEEPVKMQSKQINPVVPDGKTAAPRKPAPKQVTKENDFIQAFTSMDKYEEFTVGQRVLVVSKKAGEAARLGKILWMGTIAAITGPAVLCGLEMDESVGSEENVTYCGYAGNEKRGFVEVYACKPGHGQFVSIKDVIAADVADMGGHAQSEPMSENGGWQHVGKKQGANPAHAVRLHETLTFERNQPPLHSIRHLVPSQQPSVPSHQPAWQNNSGMGFVPQNNNCSPFAVGPFRPPFSPAVQSLPMEQTGNRTWMDHSYRQQQQQQPPPRLQLRQEALTFIGNKPVKGVVVWIGQPHFAPQQLYVGLMMLQAGDGTNAGANGWVDGYHYFECLPNCGLMCLADEVHSMDLPQAQQQFSPALSPVAQAPARFGFAHQASGSPPAAYHPTRPAAPVQVAPVQRPPVQSEESVRAAIQEADRLERLENERKSHVAIFQTLASEELGGVEVTVELPGTKGFVKFCPRPKPFDGEQEFSVTTLVMPVADGNGNAGFEPRKQKRSIEYLPPVFLHFQLTEGFPEKIPPTYQVKCNWLPNDKIDVLRERLVKSWKDNVRQANKNILFEATRVLRCDLLSIAGLEFGIVYYSQALADFVGILEIEPIAGRCLYATDKEVQDTVNRIVKFDEKTRKEALEKDLVECPICASSYAPAEVNIFSTTCSHMFCVGCVTQHVKTQVEGNNWDKIPCMHDGCEITAPLHELSDLVEPIIFEQLNRYVNDKFYDKMEDVKRCPKCKHPVVYGAEMLSADQRYITCPDDTCGTEYCPHCGKSGHGDQPCLNDGTSG</sequence>
<dbReference type="SUPFAM" id="SSF57850">
    <property type="entry name" value="RING/U-box"/>
    <property type="match status" value="2"/>
</dbReference>
<dbReference type="PANTHER" id="PTHR11685">
    <property type="entry name" value="RBR FAMILY RING FINGER AND IBR DOMAIN-CONTAINING"/>
    <property type="match status" value="1"/>
</dbReference>
<dbReference type="PROSITE" id="PS00518">
    <property type="entry name" value="ZF_RING_1"/>
    <property type="match status" value="1"/>
</dbReference>
<dbReference type="EMBL" id="BDGG01000002">
    <property type="protein sequence ID" value="GAU92839.1"/>
    <property type="molecule type" value="Genomic_DNA"/>
</dbReference>
<name>A0A1D1UT54_RAMVA</name>
<evidence type="ECO:0000256" key="5">
    <source>
        <dbReference type="ARBA" id="ARBA00022737"/>
    </source>
</evidence>
<dbReference type="CDD" id="cd23820">
    <property type="entry name" value="RWD_RNF14"/>
    <property type="match status" value="1"/>
</dbReference>
<keyword evidence="14" id="KW-1185">Reference proteome</keyword>
<evidence type="ECO:0000256" key="9">
    <source>
        <dbReference type="PROSITE-ProRule" id="PRU00175"/>
    </source>
</evidence>
<comment type="caution">
    <text evidence="13">The sequence shown here is derived from an EMBL/GenBank/DDBJ whole genome shotgun (WGS) entry which is preliminary data.</text>
</comment>
<dbReference type="SMART" id="SM00184">
    <property type="entry name" value="RING"/>
    <property type="match status" value="1"/>
</dbReference>
<dbReference type="InterPro" id="IPR044066">
    <property type="entry name" value="TRIAD_supradom"/>
</dbReference>
<dbReference type="SUPFAM" id="SSF54495">
    <property type="entry name" value="UBC-like"/>
    <property type="match status" value="1"/>
</dbReference>
<feature type="compositionally biased region" description="Low complexity" evidence="10">
    <location>
        <begin position="344"/>
        <end position="356"/>
    </location>
</feature>
<dbReference type="InterPro" id="IPR006575">
    <property type="entry name" value="RWD_dom"/>
</dbReference>
<keyword evidence="7" id="KW-0833">Ubl conjugation pathway</keyword>
<dbReference type="InterPro" id="IPR001841">
    <property type="entry name" value="Znf_RING"/>
</dbReference>
<evidence type="ECO:0000259" key="12">
    <source>
        <dbReference type="PROSITE" id="PS51873"/>
    </source>
</evidence>
<dbReference type="SUPFAM" id="SSF74924">
    <property type="entry name" value="Cap-Gly domain"/>
    <property type="match status" value="6"/>
</dbReference>
<dbReference type="Proteomes" id="UP000186922">
    <property type="component" value="Unassembled WGS sequence"/>
</dbReference>
<dbReference type="InterPro" id="IPR013083">
    <property type="entry name" value="Znf_RING/FYVE/PHD"/>
</dbReference>
<keyword evidence="5" id="KW-0677">Repeat</keyword>
<evidence type="ECO:0000256" key="8">
    <source>
        <dbReference type="ARBA" id="ARBA00022833"/>
    </source>
</evidence>
<keyword evidence="4" id="KW-0479">Metal-binding</keyword>
<evidence type="ECO:0000313" key="14">
    <source>
        <dbReference type="Proteomes" id="UP000186922"/>
    </source>
</evidence>
<evidence type="ECO:0000256" key="4">
    <source>
        <dbReference type="ARBA" id="ARBA00022723"/>
    </source>
</evidence>
<keyword evidence="8" id="KW-0862">Zinc</keyword>
<dbReference type="Gene3D" id="3.10.110.10">
    <property type="entry name" value="Ubiquitin Conjugating Enzyme"/>
    <property type="match status" value="1"/>
</dbReference>
<dbReference type="PROSITE" id="PS51873">
    <property type="entry name" value="TRIAD"/>
    <property type="match status" value="1"/>
</dbReference>
<dbReference type="Pfam" id="PF05773">
    <property type="entry name" value="RWD"/>
    <property type="match status" value="1"/>
</dbReference>
<dbReference type="GO" id="GO:0016567">
    <property type="term" value="P:protein ubiquitination"/>
    <property type="evidence" value="ECO:0007669"/>
    <property type="project" value="InterPro"/>
</dbReference>
<dbReference type="Pfam" id="PF01302">
    <property type="entry name" value="CAP_GLY"/>
    <property type="match status" value="3"/>
</dbReference>
<dbReference type="InterPro" id="IPR016135">
    <property type="entry name" value="UBQ-conjugating_enzyme/RWD"/>
</dbReference>
<proteinExistence type="predicted"/>
<dbReference type="GO" id="GO:0008270">
    <property type="term" value="F:zinc ion binding"/>
    <property type="evidence" value="ECO:0007669"/>
    <property type="project" value="UniProtKB-KW"/>
</dbReference>
<dbReference type="InterPro" id="IPR017907">
    <property type="entry name" value="Znf_RING_CS"/>
</dbReference>
<feature type="domain" description="RING-type" evidence="11">
    <location>
        <begin position="1184"/>
        <end position="1230"/>
    </location>
</feature>
<accession>A0A1D1UT54</accession>
<evidence type="ECO:0000256" key="6">
    <source>
        <dbReference type="ARBA" id="ARBA00022771"/>
    </source>
</evidence>
<evidence type="ECO:0000256" key="2">
    <source>
        <dbReference type="ARBA" id="ARBA00012251"/>
    </source>
</evidence>
<keyword evidence="6 9" id="KW-0863">Zinc-finger</keyword>
<dbReference type="GO" id="GO:0061630">
    <property type="term" value="F:ubiquitin protein ligase activity"/>
    <property type="evidence" value="ECO:0007669"/>
    <property type="project" value="UniProtKB-EC"/>
</dbReference>
<gene>
    <name evidence="13" type="primary">RvY_04870</name>
    <name evidence="13" type="synonym">RvY_04870.1</name>
    <name evidence="13" type="ORF">RvY_04870-1</name>
</gene>